<comment type="caution">
    <text evidence="1">The sequence shown here is derived from an EMBL/GenBank/DDBJ whole genome shotgun (WGS) entry which is preliminary data.</text>
</comment>
<accession>A0A388T851</accession>
<dbReference type="AlphaFoldDB" id="A0A388T851"/>
<reference evidence="1 2" key="1">
    <citation type="submission" date="2018-07" db="EMBL/GenBank/DDBJ databases">
        <title>Whole Genome Shotgun Sequence of Streptomyces spongiicola strain 531S.</title>
        <authorList>
            <person name="Dohra H."/>
            <person name="Kodani S."/>
        </authorList>
    </citation>
    <scope>NUCLEOTIDE SEQUENCE [LARGE SCALE GENOMIC DNA]</scope>
    <source>
        <strain evidence="1 2">531S</strain>
    </source>
</reference>
<evidence type="ECO:0000313" key="2">
    <source>
        <dbReference type="Proteomes" id="UP000265354"/>
    </source>
</evidence>
<dbReference type="RefSeq" id="WP_116428739.1">
    <property type="nucleotide sequence ID" value="NZ_BGZL01000019.1"/>
</dbReference>
<proteinExistence type="predicted"/>
<gene>
    <name evidence="1" type="ORF">SSP531S_50500</name>
</gene>
<name>A0A388T851_9ACTN</name>
<dbReference type="EMBL" id="BGZL01000019">
    <property type="protein sequence ID" value="GBQ03575.1"/>
    <property type="molecule type" value="Genomic_DNA"/>
</dbReference>
<protein>
    <submittedName>
        <fullName evidence="1">Uncharacterized protein</fullName>
    </submittedName>
</protein>
<dbReference type="Proteomes" id="UP000265354">
    <property type="component" value="Unassembled WGS sequence"/>
</dbReference>
<sequence>MATQSHFQTGEVPHGFVINESGGLIHYKHAIVLAVPNPNQGNGTVWGNGYLSFGSDWADVRLRVALHNGTTWSAVKNWDIIAGDARLAEKLPAGTQKVSIGRVKKSAGDMVDNAPVGWLLEYL</sequence>
<evidence type="ECO:0000313" key="1">
    <source>
        <dbReference type="EMBL" id="GBQ03575.1"/>
    </source>
</evidence>
<organism evidence="1 2">
    <name type="scientific">Streptomyces spongiicola</name>
    <dbReference type="NCBI Taxonomy" id="1690221"/>
    <lineage>
        <taxon>Bacteria</taxon>
        <taxon>Bacillati</taxon>
        <taxon>Actinomycetota</taxon>
        <taxon>Actinomycetes</taxon>
        <taxon>Kitasatosporales</taxon>
        <taxon>Streptomycetaceae</taxon>
        <taxon>Streptomyces</taxon>
    </lineage>
</organism>